<dbReference type="SUPFAM" id="SSF54001">
    <property type="entry name" value="Cysteine proteinases"/>
    <property type="match status" value="1"/>
</dbReference>
<evidence type="ECO:0000256" key="1">
    <source>
        <dbReference type="SAM" id="SignalP"/>
    </source>
</evidence>
<dbReference type="NCBIfam" id="NF007458">
    <property type="entry name" value="PRK10030.1"/>
    <property type="match status" value="1"/>
</dbReference>
<keyword evidence="3" id="KW-1185">Reference proteome</keyword>
<accession>A0ABS5J3X3</accession>
<protein>
    <submittedName>
        <fullName evidence="2">YiiX family permuted papain-like enzyme</fullName>
    </submittedName>
</protein>
<evidence type="ECO:0000313" key="3">
    <source>
        <dbReference type="Proteomes" id="UP000676386"/>
    </source>
</evidence>
<dbReference type="RefSeq" id="WP_211975032.1">
    <property type="nucleotide sequence ID" value="NZ_CBFHAM010000023.1"/>
</dbReference>
<reference evidence="2 3" key="1">
    <citation type="submission" date="2021-04" db="EMBL/GenBank/DDBJ databases">
        <title>Chitinophaga sp. nov., isolated from the rhizosphere soil.</title>
        <authorList>
            <person name="He S."/>
        </authorList>
    </citation>
    <scope>NUCLEOTIDE SEQUENCE [LARGE SCALE GENOMIC DNA]</scope>
    <source>
        <strain evidence="2 3">2R12</strain>
    </source>
</reference>
<dbReference type="InterPro" id="IPR038765">
    <property type="entry name" value="Papain-like_cys_pep_sf"/>
</dbReference>
<sequence length="225" mass="25182">MTVFKKATVSILLLLAVASALVAARTLGSNTFISKKLPVATPDVQEGDIIFQISESDLSTAIQLATHSKYSHCGIIFKQNDDQWYVYEALQPVRYTPLRQWIARGKNGHFVIKRLKDAGTVLTPPVISKMKAAGKEYNGKDYDFYFGWSDERIYCSELVWKIYKAATGLEIGRLQTLREFDLNSTAVKQQMKAIYGSQIPLEEKIISPVAMFESPLLVTEAAVSH</sequence>
<evidence type="ECO:0000313" key="2">
    <source>
        <dbReference type="EMBL" id="MBS0029918.1"/>
    </source>
</evidence>
<dbReference type="InterPro" id="IPR024453">
    <property type="entry name" value="Peptidase_C92"/>
</dbReference>
<feature type="signal peptide" evidence="1">
    <location>
        <begin position="1"/>
        <end position="23"/>
    </location>
</feature>
<organism evidence="2 3">
    <name type="scientific">Chitinophaga hostae</name>
    <dbReference type="NCBI Taxonomy" id="2831022"/>
    <lineage>
        <taxon>Bacteria</taxon>
        <taxon>Pseudomonadati</taxon>
        <taxon>Bacteroidota</taxon>
        <taxon>Chitinophagia</taxon>
        <taxon>Chitinophagales</taxon>
        <taxon>Chitinophagaceae</taxon>
        <taxon>Chitinophaga</taxon>
    </lineage>
</organism>
<dbReference type="Gene3D" id="3.90.1720.10">
    <property type="entry name" value="endopeptidase domain like (from Nostoc punctiforme)"/>
    <property type="match status" value="1"/>
</dbReference>
<comment type="caution">
    <text evidence="2">The sequence shown here is derived from an EMBL/GenBank/DDBJ whole genome shotgun (WGS) entry which is preliminary data.</text>
</comment>
<dbReference type="Pfam" id="PF05708">
    <property type="entry name" value="Peptidase_C92"/>
    <property type="match status" value="1"/>
</dbReference>
<dbReference type="Proteomes" id="UP000676386">
    <property type="component" value="Unassembled WGS sequence"/>
</dbReference>
<feature type="chain" id="PRO_5046228961" evidence="1">
    <location>
        <begin position="24"/>
        <end position="225"/>
    </location>
</feature>
<keyword evidence="1" id="KW-0732">Signal</keyword>
<proteinExistence type="predicted"/>
<gene>
    <name evidence="2" type="ORF">KE626_21520</name>
</gene>
<dbReference type="EMBL" id="JAGTXB010000011">
    <property type="protein sequence ID" value="MBS0029918.1"/>
    <property type="molecule type" value="Genomic_DNA"/>
</dbReference>
<name>A0ABS5J3X3_9BACT</name>